<sequence length="220" mass="25221">NKISPAQFQQEVNKLFRINKNEYNARFVKLATDISTIGRTSIRAMNNEIVALSFTQNHPIDMSRFFGYDIMADESTRGEMKVLIICLLYWNHIKEKPIITVLKVKDLIHYNAETISTEVFEACQQKEIDPQKYHFWLTDNTAYMSSKANGAIAKFNSLAASKSFRIPCGLHATHIALTNFKNKAFGKLDTVKGLSLKEHPYNLFNLAFYLHDGYNLSDKD</sequence>
<name>A0ACA9RFB6_9GLOM</name>
<evidence type="ECO:0000313" key="1">
    <source>
        <dbReference type="EMBL" id="CAG8790230.1"/>
    </source>
</evidence>
<accession>A0ACA9RFB6</accession>
<gene>
    <name evidence="1" type="ORF">RPERSI_LOCUS19013</name>
</gene>
<keyword evidence="2" id="KW-1185">Reference proteome</keyword>
<comment type="caution">
    <text evidence="1">The sequence shown here is derived from an EMBL/GenBank/DDBJ whole genome shotgun (WGS) entry which is preliminary data.</text>
</comment>
<dbReference type="Proteomes" id="UP000789920">
    <property type="component" value="Unassembled WGS sequence"/>
</dbReference>
<evidence type="ECO:0000313" key="2">
    <source>
        <dbReference type="Proteomes" id="UP000789920"/>
    </source>
</evidence>
<organism evidence="1 2">
    <name type="scientific">Racocetra persica</name>
    <dbReference type="NCBI Taxonomy" id="160502"/>
    <lineage>
        <taxon>Eukaryota</taxon>
        <taxon>Fungi</taxon>
        <taxon>Fungi incertae sedis</taxon>
        <taxon>Mucoromycota</taxon>
        <taxon>Glomeromycotina</taxon>
        <taxon>Glomeromycetes</taxon>
        <taxon>Diversisporales</taxon>
        <taxon>Gigasporaceae</taxon>
        <taxon>Racocetra</taxon>
    </lineage>
</organism>
<dbReference type="EMBL" id="CAJVQC010051321">
    <property type="protein sequence ID" value="CAG8790230.1"/>
    <property type="molecule type" value="Genomic_DNA"/>
</dbReference>
<feature type="non-terminal residue" evidence="1">
    <location>
        <position position="1"/>
    </location>
</feature>
<reference evidence="1" key="1">
    <citation type="submission" date="2021-06" db="EMBL/GenBank/DDBJ databases">
        <authorList>
            <person name="Kallberg Y."/>
            <person name="Tangrot J."/>
            <person name="Rosling A."/>
        </authorList>
    </citation>
    <scope>NUCLEOTIDE SEQUENCE</scope>
    <source>
        <strain evidence="1">MA461A</strain>
    </source>
</reference>
<protein>
    <submittedName>
        <fullName evidence="1">7815_t:CDS:1</fullName>
    </submittedName>
</protein>
<proteinExistence type="predicted"/>
<feature type="non-terminal residue" evidence="1">
    <location>
        <position position="220"/>
    </location>
</feature>